<accession>A0ABT3FHV7</accession>
<evidence type="ECO:0000259" key="1">
    <source>
        <dbReference type="Pfam" id="PF06761"/>
    </source>
</evidence>
<organism evidence="2 3">
    <name type="scientific">Pseudomonas agronomica</name>
    <dbReference type="NCBI Taxonomy" id="2979328"/>
    <lineage>
        <taxon>Bacteria</taxon>
        <taxon>Pseudomonadati</taxon>
        <taxon>Pseudomonadota</taxon>
        <taxon>Gammaproteobacteria</taxon>
        <taxon>Pseudomonadales</taxon>
        <taxon>Pseudomonadaceae</taxon>
        <taxon>Pseudomonas</taxon>
    </lineage>
</organism>
<feature type="non-terminal residue" evidence="2">
    <location>
        <position position="86"/>
    </location>
</feature>
<evidence type="ECO:0000313" key="3">
    <source>
        <dbReference type="Proteomes" id="UP001061999"/>
    </source>
</evidence>
<feature type="domain" description="IcmF-related" evidence="1">
    <location>
        <begin position="4"/>
        <end position="84"/>
    </location>
</feature>
<feature type="non-terminal residue" evidence="2">
    <location>
        <position position="1"/>
    </location>
</feature>
<dbReference type="EMBL" id="JAOSHO010001144">
    <property type="protein sequence ID" value="MCW1248552.1"/>
    <property type="molecule type" value="Genomic_DNA"/>
</dbReference>
<name>A0ABT3FHV7_9PSED</name>
<proteinExistence type="predicted"/>
<sequence>VERSAVAYDQLKAYLMMARPEKAEAELLVKTFGHTEPIRENVAPALWRTLAPGFWQFYAEHLAAHPDWRIEADPRLVAQVRQALLD</sequence>
<protein>
    <submittedName>
        <fullName evidence="2">ImcF-related family protein</fullName>
    </submittedName>
</protein>
<dbReference type="Pfam" id="PF06761">
    <property type="entry name" value="IcmF-related"/>
    <property type="match status" value="1"/>
</dbReference>
<reference evidence="2" key="1">
    <citation type="submission" date="2022-07" db="EMBL/GenBank/DDBJ databases">
        <title>Pseudomonas agronomica sp. nov.: a novel bacterium with biotechnological application in the synthesis of biofertilizers from valorized agricultural residues.</title>
        <authorList>
            <person name="Robas M."/>
            <person name="Fernandez V.M."/>
            <person name="Luna L."/>
            <person name="Provanza A."/>
            <person name="Jimenez P.A."/>
        </authorList>
    </citation>
    <scope>NUCLEOTIDE SEQUENCE</scope>
    <source>
        <strain evidence="2">SAICEU22T</strain>
    </source>
</reference>
<dbReference type="InterPro" id="IPR009612">
    <property type="entry name" value="IcmF-rel"/>
</dbReference>
<dbReference type="Proteomes" id="UP001061999">
    <property type="component" value="Unassembled WGS sequence"/>
</dbReference>
<evidence type="ECO:0000313" key="2">
    <source>
        <dbReference type="EMBL" id="MCW1248552.1"/>
    </source>
</evidence>
<dbReference type="RefSeq" id="WP_264433357.1">
    <property type="nucleotide sequence ID" value="NZ_JAOSHO010001144.1"/>
</dbReference>
<comment type="caution">
    <text evidence="2">The sequence shown here is derived from an EMBL/GenBank/DDBJ whole genome shotgun (WGS) entry which is preliminary data.</text>
</comment>
<keyword evidence="3" id="KW-1185">Reference proteome</keyword>
<gene>
    <name evidence="2" type="ORF">OC610_29305</name>
</gene>